<organism evidence="1 2">
    <name type="scientific">Ceratodon purpureus</name>
    <name type="common">Fire moss</name>
    <name type="synonym">Dicranum purpureum</name>
    <dbReference type="NCBI Taxonomy" id="3225"/>
    <lineage>
        <taxon>Eukaryota</taxon>
        <taxon>Viridiplantae</taxon>
        <taxon>Streptophyta</taxon>
        <taxon>Embryophyta</taxon>
        <taxon>Bryophyta</taxon>
        <taxon>Bryophytina</taxon>
        <taxon>Bryopsida</taxon>
        <taxon>Dicranidae</taxon>
        <taxon>Pseudoditrichales</taxon>
        <taxon>Ditrichaceae</taxon>
        <taxon>Ceratodon</taxon>
    </lineage>
</organism>
<reference evidence="1" key="1">
    <citation type="submission" date="2020-06" db="EMBL/GenBank/DDBJ databases">
        <title>WGS assembly of Ceratodon purpureus strain R40.</title>
        <authorList>
            <person name="Carey S.B."/>
            <person name="Jenkins J."/>
            <person name="Shu S."/>
            <person name="Lovell J.T."/>
            <person name="Sreedasyam A."/>
            <person name="Maumus F."/>
            <person name="Tiley G.P."/>
            <person name="Fernandez-Pozo N."/>
            <person name="Barry K."/>
            <person name="Chen C."/>
            <person name="Wang M."/>
            <person name="Lipzen A."/>
            <person name="Daum C."/>
            <person name="Saski C.A."/>
            <person name="Payton A.C."/>
            <person name="Mcbreen J.C."/>
            <person name="Conrad R.E."/>
            <person name="Kollar L.M."/>
            <person name="Olsson S."/>
            <person name="Huttunen S."/>
            <person name="Landis J.B."/>
            <person name="Wickett N.J."/>
            <person name="Johnson M.G."/>
            <person name="Rensing S.A."/>
            <person name="Grimwood J."/>
            <person name="Schmutz J."/>
            <person name="Mcdaniel S.F."/>
        </authorList>
    </citation>
    <scope>NUCLEOTIDE SEQUENCE</scope>
    <source>
        <strain evidence="1">R40</strain>
    </source>
</reference>
<evidence type="ECO:0000313" key="2">
    <source>
        <dbReference type="Proteomes" id="UP000822688"/>
    </source>
</evidence>
<protein>
    <submittedName>
        <fullName evidence="1">Uncharacterized protein</fullName>
    </submittedName>
</protein>
<gene>
    <name evidence="1" type="ORF">KC19_10G073200</name>
</gene>
<name>A0A8T0GJ46_CERPU</name>
<sequence length="70" mass="7387">MTITVGVKDADVLFTPQVPDSHLVLSCSAGAIGGVASAANYCLPVVKPQRSAEGDSRQYRHTCRECLKAP</sequence>
<dbReference type="EMBL" id="CM026431">
    <property type="protein sequence ID" value="KAG0559033.1"/>
    <property type="molecule type" value="Genomic_DNA"/>
</dbReference>
<comment type="caution">
    <text evidence="1">The sequence shown here is derived from an EMBL/GenBank/DDBJ whole genome shotgun (WGS) entry which is preliminary data.</text>
</comment>
<proteinExistence type="predicted"/>
<evidence type="ECO:0000313" key="1">
    <source>
        <dbReference type="EMBL" id="KAG0559033.1"/>
    </source>
</evidence>
<keyword evidence="2" id="KW-1185">Reference proteome</keyword>
<dbReference type="Proteomes" id="UP000822688">
    <property type="component" value="Chromosome 10"/>
</dbReference>
<accession>A0A8T0GJ46</accession>
<dbReference type="AlphaFoldDB" id="A0A8T0GJ46"/>